<reference evidence="3 4" key="1">
    <citation type="submission" date="2023-08" db="EMBL/GenBank/DDBJ databases">
        <title>Implementing the SeqCode for naming new Mesorhizobium species isolated from Vachellia karroo root nodules.</title>
        <authorList>
            <person name="Van Lill M."/>
        </authorList>
    </citation>
    <scope>NUCLEOTIDE SEQUENCE [LARGE SCALE GENOMIC DNA]</scope>
    <source>
        <strain evidence="3 4">MSK 1335</strain>
    </source>
</reference>
<accession>A0ABU4ZU51</accession>
<feature type="transmembrane region" description="Helical" evidence="2">
    <location>
        <begin position="20"/>
        <end position="39"/>
    </location>
</feature>
<feature type="region of interest" description="Disordered" evidence="1">
    <location>
        <begin position="65"/>
        <end position="85"/>
    </location>
</feature>
<dbReference type="EMBL" id="JAVIJF010000018">
    <property type="protein sequence ID" value="MDX8527471.1"/>
    <property type="molecule type" value="Genomic_DNA"/>
</dbReference>
<protein>
    <submittedName>
        <fullName evidence="3">Uncharacterized protein</fullName>
    </submittedName>
</protein>
<proteinExistence type="predicted"/>
<gene>
    <name evidence="3" type="ORF">RFM68_23510</name>
</gene>
<name>A0ABU4ZU51_9HYPH</name>
<keyword evidence="2" id="KW-0472">Membrane</keyword>
<keyword evidence="2" id="KW-1133">Transmembrane helix</keyword>
<comment type="caution">
    <text evidence="3">The sequence shown here is derived from an EMBL/GenBank/DDBJ whole genome shotgun (WGS) entry which is preliminary data.</text>
</comment>
<feature type="compositionally biased region" description="Low complexity" evidence="1">
    <location>
        <begin position="74"/>
        <end position="85"/>
    </location>
</feature>
<evidence type="ECO:0000313" key="4">
    <source>
        <dbReference type="Proteomes" id="UP001276840"/>
    </source>
</evidence>
<evidence type="ECO:0000313" key="3">
    <source>
        <dbReference type="EMBL" id="MDX8527471.1"/>
    </source>
</evidence>
<evidence type="ECO:0000256" key="1">
    <source>
        <dbReference type="SAM" id="MobiDB-lite"/>
    </source>
</evidence>
<dbReference type="RefSeq" id="WP_320235408.1">
    <property type="nucleotide sequence ID" value="NZ_JAVIJF010000018.1"/>
</dbReference>
<evidence type="ECO:0000256" key="2">
    <source>
        <dbReference type="SAM" id="Phobius"/>
    </source>
</evidence>
<dbReference type="Proteomes" id="UP001276840">
    <property type="component" value="Unassembled WGS sequence"/>
</dbReference>
<sequence>MADGPTVVNTGGGGGGGTAVAIVLAIIAIIGVLFFTGIIDVGGGVGSKDVNVKIDAPKIEAPKVETPAAPTKTPSDALAAPAPAPARWPGQAVADDGGIQPAARQGVGVATPAWARVFLGTAGCFLDRLRFLNRRRAAPSIIVREIALFAKFRMDIQSKIDIQSPASIG</sequence>
<organism evidence="3 4">
    <name type="scientific">Mesorhizobium montanum</name>
    <dbReference type="NCBI Taxonomy" id="3072323"/>
    <lineage>
        <taxon>Bacteria</taxon>
        <taxon>Pseudomonadati</taxon>
        <taxon>Pseudomonadota</taxon>
        <taxon>Alphaproteobacteria</taxon>
        <taxon>Hyphomicrobiales</taxon>
        <taxon>Phyllobacteriaceae</taxon>
        <taxon>Mesorhizobium</taxon>
    </lineage>
</organism>
<keyword evidence="4" id="KW-1185">Reference proteome</keyword>
<keyword evidence="2" id="KW-0812">Transmembrane</keyword>